<evidence type="ECO:0000256" key="4">
    <source>
        <dbReference type="ARBA" id="ARBA00022835"/>
    </source>
</evidence>
<evidence type="ECO:0000256" key="2">
    <source>
        <dbReference type="ARBA" id="ARBA00006678"/>
    </source>
</evidence>
<dbReference type="PANTHER" id="PTHR11953:SF1">
    <property type="entry name" value="EXOSOME COMPLEX COMPONENT RRP46"/>
    <property type="match status" value="1"/>
</dbReference>
<evidence type="ECO:0000259" key="7">
    <source>
        <dbReference type="Pfam" id="PF01138"/>
    </source>
</evidence>
<proteinExistence type="inferred from homology"/>
<evidence type="ECO:0000313" key="8">
    <source>
        <dbReference type="EMBL" id="RXK42179.1"/>
    </source>
</evidence>
<keyword evidence="4" id="KW-0271">Exosome</keyword>
<gene>
    <name evidence="8" type="ORF">M231_00536</name>
</gene>
<reference evidence="8 9" key="1">
    <citation type="submission" date="2016-06" db="EMBL/GenBank/DDBJ databases">
        <title>Evolution of pathogenesis and genome organization in the Tremellales.</title>
        <authorList>
            <person name="Cuomo C."/>
            <person name="Litvintseva A."/>
            <person name="Heitman J."/>
            <person name="Chen Y."/>
            <person name="Sun S."/>
            <person name="Springer D."/>
            <person name="Dromer F."/>
            <person name="Young S."/>
            <person name="Zeng Q."/>
            <person name="Chapman S."/>
            <person name="Gujja S."/>
            <person name="Saif S."/>
            <person name="Birren B."/>
        </authorList>
    </citation>
    <scope>NUCLEOTIDE SEQUENCE [LARGE SCALE GENOMIC DNA]</scope>
    <source>
        <strain evidence="8 9">ATCC 28783</strain>
    </source>
</reference>
<dbReference type="PANTHER" id="PTHR11953">
    <property type="entry name" value="EXOSOME COMPLEX COMPONENT"/>
    <property type="match status" value="1"/>
</dbReference>
<dbReference type="GO" id="GO:0016075">
    <property type="term" value="P:rRNA catabolic process"/>
    <property type="evidence" value="ECO:0007669"/>
    <property type="project" value="TreeGrafter"/>
</dbReference>
<dbReference type="InParanoid" id="A0A4Q1BVK8"/>
<dbReference type="OrthoDB" id="27298at2759"/>
<dbReference type="GO" id="GO:0003723">
    <property type="term" value="F:RNA binding"/>
    <property type="evidence" value="ECO:0007669"/>
    <property type="project" value="TreeGrafter"/>
</dbReference>
<organism evidence="8 9">
    <name type="scientific">Tremella mesenterica</name>
    <name type="common">Jelly fungus</name>
    <dbReference type="NCBI Taxonomy" id="5217"/>
    <lineage>
        <taxon>Eukaryota</taxon>
        <taxon>Fungi</taxon>
        <taxon>Dikarya</taxon>
        <taxon>Basidiomycota</taxon>
        <taxon>Agaricomycotina</taxon>
        <taxon>Tremellomycetes</taxon>
        <taxon>Tremellales</taxon>
        <taxon>Tremellaceae</taxon>
        <taxon>Tremella</taxon>
    </lineage>
</organism>
<dbReference type="VEuPathDB" id="FungiDB:TREMEDRAFT_31912"/>
<evidence type="ECO:0000256" key="6">
    <source>
        <dbReference type="SAM" id="MobiDB-lite"/>
    </source>
</evidence>
<feature type="domain" description="Exoribonuclease phosphorolytic" evidence="7">
    <location>
        <begin position="11"/>
        <end position="193"/>
    </location>
</feature>
<dbReference type="SUPFAM" id="SSF54211">
    <property type="entry name" value="Ribosomal protein S5 domain 2-like"/>
    <property type="match status" value="1"/>
</dbReference>
<keyword evidence="5" id="KW-0539">Nucleus</keyword>
<dbReference type="GO" id="GO:0034475">
    <property type="term" value="P:U4 snRNA 3'-end processing"/>
    <property type="evidence" value="ECO:0007669"/>
    <property type="project" value="TreeGrafter"/>
</dbReference>
<dbReference type="InterPro" id="IPR001247">
    <property type="entry name" value="ExoRNase_PH_dom1"/>
</dbReference>
<dbReference type="GO" id="GO:0071051">
    <property type="term" value="P:poly(A)-dependent snoRNA 3'-end processing"/>
    <property type="evidence" value="ECO:0007669"/>
    <property type="project" value="TreeGrafter"/>
</dbReference>
<evidence type="ECO:0000256" key="3">
    <source>
        <dbReference type="ARBA" id="ARBA00022552"/>
    </source>
</evidence>
<keyword evidence="9" id="KW-1185">Reference proteome</keyword>
<evidence type="ECO:0000313" key="9">
    <source>
        <dbReference type="Proteomes" id="UP000289152"/>
    </source>
</evidence>
<dbReference type="STRING" id="5217.A0A4Q1BVK8"/>
<dbReference type="Pfam" id="PF01138">
    <property type="entry name" value="RNase_PH"/>
    <property type="match status" value="1"/>
</dbReference>
<name>A0A4Q1BVK8_TREME</name>
<dbReference type="Proteomes" id="UP000289152">
    <property type="component" value="Unassembled WGS sequence"/>
</dbReference>
<sequence length="350" mass="38318">MTSTQRRGVLEYRPISIDLGELDRADGSARFSFGSTSALASSSGPLEVRILKENPTRATLEIIHRPLDSIPSTSSRSFEQSLQSIFSSILQLDKHPRSMIQSVIQSFSPSSFTTISVNSIIDVDPSSKGVWPTPSRDIPDQGVMEGSFHGDTTTGKMREKGKRRSAPVGEGKIFFSDRSVCLNALTLSLLDSGSIGMMALPISINLAFLTLSDVRRSRDLSGRDYGTQDTGEEVLVLVIDPTVEEEIKAISRHIFAWAFGYGYGIAERNKSKDDLQEVHSEHGTKMDGMEVDEVPEGVQEGKGELVWAESEGDFSRSELELALGQGRLAAQKILGVVRRKMIPLLDDLTP</sequence>
<feature type="region of interest" description="Disordered" evidence="6">
    <location>
        <begin position="128"/>
        <end position="163"/>
    </location>
</feature>
<dbReference type="GO" id="GO:0006364">
    <property type="term" value="P:rRNA processing"/>
    <property type="evidence" value="ECO:0007669"/>
    <property type="project" value="UniProtKB-KW"/>
</dbReference>
<dbReference type="InterPro" id="IPR050080">
    <property type="entry name" value="RNase_PH"/>
</dbReference>
<keyword evidence="3" id="KW-0698">rRNA processing</keyword>
<dbReference type="InterPro" id="IPR027408">
    <property type="entry name" value="PNPase/RNase_PH_dom_sf"/>
</dbReference>
<dbReference type="InterPro" id="IPR020568">
    <property type="entry name" value="Ribosomal_Su5_D2-typ_SF"/>
</dbReference>
<evidence type="ECO:0000256" key="5">
    <source>
        <dbReference type="ARBA" id="ARBA00023242"/>
    </source>
</evidence>
<dbReference type="EMBL" id="SDIL01000003">
    <property type="protein sequence ID" value="RXK42179.1"/>
    <property type="molecule type" value="Genomic_DNA"/>
</dbReference>
<comment type="similarity">
    <text evidence="2">Belongs to the RNase PH family.</text>
</comment>
<accession>A0A4Q1BVK8</accession>
<dbReference type="AlphaFoldDB" id="A0A4Q1BVK8"/>
<dbReference type="Gene3D" id="3.30.230.70">
    <property type="entry name" value="GHMP Kinase, N-terminal domain"/>
    <property type="match status" value="1"/>
</dbReference>
<protein>
    <recommendedName>
        <fullName evidence="7">Exoribonuclease phosphorolytic domain-containing protein</fullName>
    </recommendedName>
</protein>
<dbReference type="GO" id="GO:0005730">
    <property type="term" value="C:nucleolus"/>
    <property type="evidence" value="ECO:0007669"/>
    <property type="project" value="TreeGrafter"/>
</dbReference>
<dbReference type="GO" id="GO:0000176">
    <property type="term" value="C:nuclear exosome (RNase complex)"/>
    <property type="evidence" value="ECO:0007669"/>
    <property type="project" value="UniProtKB-ARBA"/>
</dbReference>
<evidence type="ECO:0000256" key="1">
    <source>
        <dbReference type="ARBA" id="ARBA00004123"/>
    </source>
</evidence>
<dbReference type="GO" id="GO:0071028">
    <property type="term" value="P:nuclear mRNA surveillance"/>
    <property type="evidence" value="ECO:0007669"/>
    <property type="project" value="TreeGrafter"/>
</dbReference>
<dbReference type="GO" id="GO:0000177">
    <property type="term" value="C:cytoplasmic exosome (RNase complex)"/>
    <property type="evidence" value="ECO:0007669"/>
    <property type="project" value="TreeGrafter"/>
</dbReference>
<comment type="caution">
    <text evidence="8">The sequence shown here is derived from an EMBL/GenBank/DDBJ whole genome shotgun (WGS) entry which is preliminary data.</text>
</comment>
<comment type="subcellular location">
    <subcellularLocation>
        <location evidence="1">Nucleus</location>
    </subcellularLocation>
</comment>